<protein>
    <recommendedName>
        <fullName evidence="4">SHSP domain-containing protein</fullName>
    </recommendedName>
</protein>
<evidence type="ECO:0000256" key="3">
    <source>
        <dbReference type="RuleBase" id="RU003616"/>
    </source>
</evidence>
<comment type="similarity">
    <text evidence="2 3">Belongs to the small heat shock protein (HSP20) family.</text>
</comment>
<dbReference type="EMBL" id="JAVXUO010001646">
    <property type="protein sequence ID" value="KAK2980327.1"/>
    <property type="molecule type" value="Genomic_DNA"/>
</dbReference>
<keyword evidence="6" id="KW-1185">Reference proteome</keyword>
<dbReference type="Proteomes" id="UP001187471">
    <property type="component" value="Unassembled WGS sequence"/>
</dbReference>
<dbReference type="Pfam" id="PF00011">
    <property type="entry name" value="HSP20"/>
    <property type="match status" value="1"/>
</dbReference>
<reference evidence="5" key="1">
    <citation type="submission" date="2022-12" db="EMBL/GenBank/DDBJ databases">
        <title>Draft genome assemblies for two species of Escallonia (Escalloniales).</title>
        <authorList>
            <person name="Chanderbali A."/>
            <person name="Dervinis C."/>
            <person name="Anghel I."/>
            <person name="Soltis D."/>
            <person name="Soltis P."/>
            <person name="Zapata F."/>
        </authorList>
    </citation>
    <scope>NUCLEOTIDE SEQUENCE</scope>
    <source>
        <strain evidence="5">UCBG92.1500</strain>
        <tissue evidence="5">Leaf</tissue>
    </source>
</reference>
<dbReference type="AlphaFoldDB" id="A0AA88UM51"/>
<gene>
    <name evidence="5" type="ORF">RJ640_002093</name>
</gene>
<feature type="domain" description="SHSP" evidence="4">
    <location>
        <begin position="1"/>
        <end position="69"/>
    </location>
</feature>
<proteinExistence type="inferred from homology"/>
<sequence>MAVANTRIDWKETPEARVCKADLPGLKKDEVQAMVEEGRVLQISGQRNKEKEEKHLLIRNREEDGSVDS</sequence>
<dbReference type="InterPro" id="IPR031107">
    <property type="entry name" value="Small_HSP"/>
</dbReference>
<dbReference type="InterPro" id="IPR002068">
    <property type="entry name" value="A-crystallin/Hsp20_dom"/>
</dbReference>
<dbReference type="Gene3D" id="2.60.40.790">
    <property type="match status" value="1"/>
</dbReference>
<name>A0AA88UM51_9ASTE</name>
<dbReference type="PROSITE" id="PS01031">
    <property type="entry name" value="SHSP"/>
    <property type="match status" value="1"/>
</dbReference>
<organism evidence="5 6">
    <name type="scientific">Escallonia rubra</name>
    <dbReference type="NCBI Taxonomy" id="112253"/>
    <lineage>
        <taxon>Eukaryota</taxon>
        <taxon>Viridiplantae</taxon>
        <taxon>Streptophyta</taxon>
        <taxon>Embryophyta</taxon>
        <taxon>Tracheophyta</taxon>
        <taxon>Spermatophyta</taxon>
        <taxon>Magnoliopsida</taxon>
        <taxon>eudicotyledons</taxon>
        <taxon>Gunneridae</taxon>
        <taxon>Pentapetalae</taxon>
        <taxon>asterids</taxon>
        <taxon>campanulids</taxon>
        <taxon>Escalloniales</taxon>
        <taxon>Escalloniaceae</taxon>
        <taxon>Escallonia</taxon>
    </lineage>
</organism>
<evidence type="ECO:0000256" key="1">
    <source>
        <dbReference type="ARBA" id="ARBA00023016"/>
    </source>
</evidence>
<evidence type="ECO:0000313" key="5">
    <source>
        <dbReference type="EMBL" id="KAK2980327.1"/>
    </source>
</evidence>
<dbReference type="InterPro" id="IPR008978">
    <property type="entry name" value="HSP20-like_chaperone"/>
</dbReference>
<dbReference type="SUPFAM" id="SSF49764">
    <property type="entry name" value="HSP20-like chaperones"/>
    <property type="match status" value="1"/>
</dbReference>
<comment type="caution">
    <text evidence="5">The sequence shown here is derived from an EMBL/GenBank/DDBJ whole genome shotgun (WGS) entry which is preliminary data.</text>
</comment>
<evidence type="ECO:0000259" key="4">
    <source>
        <dbReference type="PROSITE" id="PS01031"/>
    </source>
</evidence>
<keyword evidence="1" id="KW-0346">Stress response</keyword>
<evidence type="ECO:0000313" key="6">
    <source>
        <dbReference type="Proteomes" id="UP001187471"/>
    </source>
</evidence>
<dbReference type="PANTHER" id="PTHR11527">
    <property type="entry name" value="HEAT-SHOCK PROTEIN 20 FAMILY MEMBER"/>
    <property type="match status" value="1"/>
</dbReference>
<accession>A0AA88UM51</accession>
<evidence type="ECO:0000256" key="2">
    <source>
        <dbReference type="PROSITE-ProRule" id="PRU00285"/>
    </source>
</evidence>